<dbReference type="Proteomes" id="UP000297716">
    <property type="component" value="Unassembled WGS sequence"/>
</dbReference>
<evidence type="ECO:0000313" key="2">
    <source>
        <dbReference type="Proteomes" id="UP000297716"/>
    </source>
</evidence>
<dbReference type="AlphaFoldDB" id="A0A4Z0YDL2"/>
<accession>A0A4Z0YDL2</accession>
<gene>
    <name evidence="1" type="ORF">E0Z10_g6696</name>
</gene>
<reference evidence="1 2" key="1">
    <citation type="submission" date="2019-03" db="EMBL/GenBank/DDBJ databases">
        <title>Draft genome sequence of Xylaria hypoxylon DSM 108379, a ubiquitous saprotrophic-parasitic fungi on hardwood.</title>
        <authorList>
            <person name="Buettner E."/>
            <person name="Leonhardt S."/>
            <person name="Gebauer A.M."/>
            <person name="Liers C."/>
            <person name="Hofrichter M."/>
            <person name="Kellner H."/>
        </authorList>
    </citation>
    <scope>NUCLEOTIDE SEQUENCE [LARGE SCALE GENOMIC DNA]</scope>
    <source>
        <strain evidence="1 2">DSM 108379</strain>
    </source>
</reference>
<proteinExistence type="predicted"/>
<keyword evidence="2" id="KW-1185">Reference proteome</keyword>
<sequence length="102" mass="11516">MNRFDKGAFYRSAIWRYVSEQHQHRRVPHKSNASELTFGDDRDYTTTSVWPVDYCCPAPAPVLGLGLDPAEEGGEVLDLPLQATKLELEFALVTLRTPYGTM</sequence>
<evidence type="ECO:0000313" key="1">
    <source>
        <dbReference type="EMBL" id="TGJ82084.1"/>
    </source>
</evidence>
<protein>
    <submittedName>
        <fullName evidence="1">Uncharacterized protein</fullName>
    </submittedName>
</protein>
<dbReference type="EMBL" id="SKBN01000142">
    <property type="protein sequence ID" value="TGJ82084.1"/>
    <property type="molecule type" value="Genomic_DNA"/>
</dbReference>
<comment type="caution">
    <text evidence="1">The sequence shown here is derived from an EMBL/GenBank/DDBJ whole genome shotgun (WGS) entry which is preliminary data.</text>
</comment>
<organism evidence="1 2">
    <name type="scientific">Xylaria hypoxylon</name>
    <dbReference type="NCBI Taxonomy" id="37992"/>
    <lineage>
        <taxon>Eukaryota</taxon>
        <taxon>Fungi</taxon>
        <taxon>Dikarya</taxon>
        <taxon>Ascomycota</taxon>
        <taxon>Pezizomycotina</taxon>
        <taxon>Sordariomycetes</taxon>
        <taxon>Xylariomycetidae</taxon>
        <taxon>Xylariales</taxon>
        <taxon>Xylariaceae</taxon>
        <taxon>Xylaria</taxon>
    </lineage>
</organism>
<name>A0A4Z0YDL2_9PEZI</name>